<dbReference type="RefSeq" id="WP_023509381.1">
    <property type="nucleotide sequence ID" value="NZ_AWTC01000004.1"/>
</dbReference>
<evidence type="ECO:0000259" key="1">
    <source>
        <dbReference type="Pfam" id="PF02627"/>
    </source>
</evidence>
<comment type="caution">
    <text evidence="2">The sequence shown here is derived from an EMBL/GenBank/DDBJ whole genome shotgun (WGS) entry which is preliminary data.</text>
</comment>
<accession>V6IYL8</accession>
<dbReference type="STRING" id="1395513.P343_05410"/>
<dbReference type="Pfam" id="PF02627">
    <property type="entry name" value="CMD"/>
    <property type="match status" value="1"/>
</dbReference>
<evidence type="ECO:0000313" key="2">
    <source>
        <dbReference type="EMBL" id="EST12583.1"/>
    </source>
</evidence>
<dbReference type="GO" id="GO:0051920">
    <property type="term" value="F:peroxiredoxin activity"/>
    <property type="evidence" value="ECO:0007669"/>
    <property type="project" value="InterPro"/>
</dbReference>
<dbReference type="InterPro" id="IPR003779">
    <property type="entry name" value="CMD-like"/>
</dbReference>
<evidence type="ECO:0000313" key="3">
    <source>
        <dbReference type="Proteomes" id="UP000018296"/>
    </source>
</evidence>
<keyword evidence="3" id="KW-1185">Reference proteome</keyword>
<feature type="domain" description="Carboxymuconolactone decarboxylase-like" evidence="1">
    <location>
        <begin position="34"/>
        <end position="119"/>
    </location>
</feature>
<dbReference type="SUPFAM" id="SSF69118">
    <property type="entry name" value="AhpD-like"/>
    <property type="match status" value="1"/>
</dbReference>
<dbReference type="PANTHER" id="PTHR33570">
    <property type="entry name" value="4-CARBOXYMUCONOLACTONE DECARBOXYLASE FAMILY PROTEIN"/>
    <property type="match status" value="1"/>
</dbReference>
<proteinExistence type="predicted"/>
<protein>
    <submittedName>
        <fullName evidence="2">Carboxymuconolactone decarboxylase</fullName>
    </submittedName>
</protein>
<dbReference type="EMBL" id="AWTC01000004">
    <property type="protein sequence ID" value="EST12583.1"/>
    <property type="molecule type" value="Genomic_DNA"/>
</dbReference>
<gene>
    <name evidence="2" type="ORF">P343_05410</name>
</gene>
<dbReference type="OrthoDB" id="9802489at2"/>
<reference evidence="2 3" key="1">
    <citation type="journal article" date="2013" name="Genome Announc.">
        <title>Genome Sequence of Sporolactobacillus laevolacticus DSM442, an Efficient Polymer-Grade D-Lactate Producer from Agricultural Waste Cottonseed as a Nitrogen Source.</title>
        <authorList>
            <person name="Wang H."/>
            <person name="Wang L."/>
            <person name="Ju J."/>
            <person name="Yu B."/>
            <person name="Ma Y."/>
        </authorList>
    </citation>
    <scope>NUCLEOTIDE SEQUENCE [LARGE SCALE GENOMIC DNA]</scope>
    <source>
        <strain evidence="2 3">DSM 442</strain>
    </source>
</reference>
<sequence length="128" mass="14218">MEDKTRFERGLEKLAEVDGAVGDQVIQNLKEIAPDLGRFIIEFAFGDIYTRPTLDLKQRECITLASLATQGGTENQLRVHINGALNVGLTPEEIAETFIQCVPYVGFPRVLNAVAVAKEVFKKRELIS</sequence>
<dbReference type="Proteomes" id="UP000018296">
    <property type="component" value="Unassembled WGS sequence"/>
</dbReference>
<dbReference type="AlphaFoldDB" id="V6IYL8"/>
<dbReference type="Gene3D" id="1.20.1290.10">
    <property type="entry name" value="AhpD-like"/>
    <property type="match status" value="1"/>
</dbReference>
<organism evidence="2 3">
    <name type="scientific">Sporolactobacillus laevolacticus DSM 442</name>
    <dbReference type="NCBI Taxonomy" id="1395513"/>
    <lineage>
        <taxon>Bacteria</taxon>
        <taxon>Bacillati</taxon>
        <taxon>Bacillota</taxon>
        <taxon>Bacilli</taxon>
        <taxon>Bacillales</taxon>
        <taxon>Sporolactobacillaceae</taxon>
        <taxon>Sporolactobacillus</taxon>
    </lineage>
</organism>
<dbReference type="InterPro" id="IPR029032">
    <property type="entry name" value="AhpD-like"/>
</dbReference>
<dbReference type="eggNOG" id="COG0599">
    <property type="taxonomic scope" value="Bacteria"/>
</dbReference>
<dbReference type="InterPro" id="IPR052512">
    <property type="entry name" value="4CMD/NDH-1_regulator"/>
</dbReference>
<dbReference type="PANTHER" id="PTHR33570:SF10">
    <property type="entry name" value="GAMMA-CARBOXYMUCONOLACTONE DECARBOXYLASE"/>
    <property type="match status" value="1"/>
</dbReference>
<dbReference type="PATRIC" id="fig|1395513.3.peg.1104"/>
<name>V6IYL8_9BACL</name>